<dbReference type="OrthoDB" id="4142200at2759"/>
<keyword evidence="2 5" id="KW-0812">Transmembrane</keyword>
<evidence type="ECO:0000256" key="2">
    <source>
        <dbReference type="ARBA" id="ARBA00022692"/>
    </source>
</evidence>
<keyword evidence="4 5" id="KW-0472">Membrane</keyword>
<sequence>MGLAVGGTFIVVPIYIGEISDKNNRGAMCSTMSCFACFGILFSCCLGPYVNVTIFNLALAVFPVAFLVLFSLLATETPHFFVREQENVLAKIVLEKIRSGDEIVDKELKEIQTAVEEEDQGTFLDSIKSKGVVRAFVISVGLLIFQQLSGINAVLFYGQQIFQQAGEKSVLLHARYKK</sequence>
<feature type="transmembrane region" description="Helical" evidence="5">
    <location>
        <begin position="27"/>
        <end position="49"/>
    </location>
</feature>
<evidence type="ECO:0000256" key="3">
    <source>
        <dbReference type="ARBA" id="ARBA00022989"/>
    </source>
</evidence>
<dbReference type="InterPro" id="IPR036259">
    <property type="entry name" value="MFS_trans_sf"/>
</dbReference>
<dbReference type="PANTHER" id="PTHR48021:SF47">
    <property type="entry name" value="GH17672P"/>
    <property type="match status" value="1"/>
</dbReference>
<reference evidence="6" key="1">
    <citation type="submission" date="2013-07" db="EMBL/GenBank/DDBJ databases">
        <title>Midgut Transcriptome Profiling of Anoplphora glabripennis, a Lignocellulose Degrading, Wood-Boring Cerambycid.</title>
        <authorList>
            <person name="Scully E.D."/>
            <person name="Hoover K."/>
            <person name="Carlson J.E."/>
            <person name="Tien M."/>
            <person name="Geib S.M."/>
        </authorList>
    </citation>
    <scope>NUCLEOTIDE SEQUENCE</scope>
</reference>
<dbReference type="EMBL" id="GALX01002453">
    <property type="protein sequence ID" value="JAB66013.1"/>
    <property type="molecule type" value="Transcribed_RNA"/>
</dbReference>
<accession>V5GZR2</accession>
<comment type="subcellular location">
    <subcellularLocation>
        <location evidence="1">Membrane</location>
    </subcellularLocation>
</comment>
<dbReference type="Pfam" id="PF00083">
    <property type="entry name" value="Sugar_tr"/>
    <property type="match status" value="1"/>
</dbReference>
<dbReference type="Gene3D" id="1.20.1250.20">
    <property type="entry name" value="MFS general substrate transporter like domains"/>
    <property type="match status" value="1"/>
</dbReference>
<dbReference type="AlphaFoldDB" id="V5GZR2"/>
<feature type="transmembrane region" description="Helical" evidence="5">
    <location>
        <begin position="55"/>
        <end position="74"/>
    </location>
</feature>
<evidence type="ECO:0000256" key="1">
    <source>
        <dbReference type="ARBA" id="ARBA00004370"/>
    </source>
</evidence>
<dbReference type="InterPro" id="IPR050549">
    <property type="entry name" value="MFS_Trehalose_Transporter"/>
</dbReference>
<feature type="transmembrane region" description="Helical" evidence="5">
    <location>
        <begin position="135"/>
        <end position="158"/>
    </location>
</feature>
<name>V5GZR2_ANOGL</name>
<evidence type="ECO:0000313" key="6">
    <source>
        <dbReference type="EMBL" id="JAB66013.1"/>
    </source>
</evidence>
<proteinExistence type="predicted"/>
<dbReference type="InterPro" id="IPR005828">
    <property type="entry name" value="MFS_sugar_transport-like"/>
</dbReference>
<protein>
    <submittedName>
        <fullName evidence="6">Facilitated trehalose transporter</fullName>
    </submittedName>
</protein>
<gene>
    <name evidence="6" type="primary">TRET1</name>
</gene>
<organism evidence="6">
    <name type="scientific">Anoplophora glabripennis</name>
    <name type="common">Asian longhorn beetle</name>
    <name type="synonym">Anoplophora nobilis</name>
    <dbReference type="NCBI Taxonomy" id="217634"/>
    <lineage>
        <taxon>Eukaryota</taxon>
        <taxon>Metazoa</taxon>
        <taxon>Ecdysozoa</taxon>
        <taxon>Arthropoda</taxon>
        <taxon>Hexapoda</taxon>
        <taxon>Insecta</taxon>
        <taxon>Pterygota</taxon>
        <taxon>Neoptera</taxon>
        <taxon>Endopterygota</taxon>
        <taxon>Coleoptera</taxon>
        <taxon>Polyphaga</taxon>
        <taxon>Cucujiformia</taxon>
        <taxon>Chrysomeloidea</taxon>
        <taxon>Cerambycidae</taxon>
        <taxon>Lamiinae</taxon>
        <taxon>Lamiini</taxon>
        <taxon>Anoplophora</taxon>
    </lineage>
</organism>
<dbReference type="GO" id="GO:0016020">
    <property type="term" value="C:membrane"/>
    <property type="evidence" value="ECO:0007669"/>
    <property type="project" value="UniProtKB-SubCell"/>
</dbReference>
<dbReference type="SUPFAM" id="SSF103473">
    <property type="entry name" value="MFS general substrate transporter"/>
    <property type="match status" value="1"/>
</dbReference>
<keyword evidence="3 5" id="KW-1133">Transmembrane helix</keyword>
<dbReference type="PANTHER" id="PTHR48021">
    <property type="match status" value="1"/>
</dbReference>
<dbReference type="GO" id="GO:0022857">
    <property type="term" value="F:transmembrane transporter activity"/>
    <property type="evidence" value="ECO:0007669"/>
    <property type="project" value="InterPro"/>
</dbReference>
<evidence type="ECO:0000256" key="4">
    <source>
        <dbReference type="ARBA" id="ARBA00023136"/>
    </source>
</evidence>
<evidence type="ECO:0000256" key="5">
    <source>
        <dbReference type="SAM" id="Phobius"/>
    </source>
</evidence>